<dbReference type="InterPro" id="IPR020845">
    <property type="entry name" value="AMP-binding_CS"/>
</dbReference>
<dbReference type="InterPro" id="IPR000873">
    <property type="entry name" value="AMP-dep_synth/lig_dom"/>
</dbReference>
<name>A0A2V1H3A8_9GAMM</name>
<keyword evidence="2" id="KW-1133">Transmembrane helix</keyword>
<dbReference type="RefSeq" id="WP_116686046.1">
    <property type="nucleotide sequence ID" value="NZ_CAWNYD010000001.1"/>
</dbReference>
<dbReference type="PANTHER" id="PTHR43201">
    <property type="entry name" value="ACYL-COA SYNTHETASE"/>
    <property type="match status" value="1"/>
</dbReference>
<dbReference type="Gene3D" id="3.40.50.12780">
    <property type="entry name" value="N-terminal domain of ligase-like"/>
    <property type="match status" value="1"/>
</dbReference>
<evidence type="ECO:0000313" key="5">
    <source>
        <dbReference type="Proteomes" id="UP000244906"/>
    </source>
</evidence>
<comment type="caution">
    <text evidence="4">The sequence shown here is derived from an EMBL/GenBank/DDBJ whole genome shotgun (WGS) entry which is preliminary data.</text>
</comment>
<protein>
    <recommendedName>
        <fullName evidence="3">AMP-dependent synthetase/ligase domain-containing protein</fullName>
    </recommendedName>
</protein>
<proteinExistence type="predicted"/>
<accession>A0A2V1H3A8</accession>
<evidence type="ECO:0000256" key="2">
    <source>
        <dbReference type="SAM" id="Phobius"/>
    </source>
</evidence>
<dbReference type="EMBL" id="QDDL01000001">
    <property type="protein sequence ID" value="PVZ72460.1"/>
    <property type="molecule type" value="Genomic_DNA"/>
</dbReference>
<feature type="transmembrane region" description="Helical" evidence="2">
    <location>
        <begin position="132"/>
        <end position="159"/>
    </location>
</feature>
<evidence type="ECO:0000313" key="4">
    <source>
        <dbReference type="EMBL" id="PVZ72460.1"/>
    </source>
</evidence>
<feature type="compositionally biased region" description="Polar residues" evidence="1">
    <location>
        <begin position="1"/>
        <end position="12"/>
    </location>
</feature>
<dbReference type="OrthoDB" id="9803968at2"/>
<dbReference type="PROSITE" id="PS00455">
    <property type="entry name" value="AMP_BINDING"/>
    <property type="match status" value="1"/>
</dbReference>
<sequence>MVYSVNSSNSDKTVADNYLDKRDKKNNSSAPSSYKNVDKLAQQANRQANRRQQKQQLENSDPGKAPGKQIKSASISAENNVARLLVEQAMRQPESPAMILPGQAPIKFGHLLAHAAMWQKELLLSYKPGDRIVLLVLPGIELYSLLLAILASGMSVVFIDPSMGKLKMLRAIKRSKAKAIISYQRLLKYKIFVPDLWMIDCISIDQSPWSKLTPADDKQQPAIVPVAREFSALISWTSGTTGNPKGAIRQHLHLQAQHMALHNHWHEHPGEVVLSGMPVMALHFMVCGCCTLPPDIDLSNPQADAEKVVRQIREHRVRRIISFPALLERLAKTLEAQNTVIPGVAYIGIGGSPVSQKLCMRLEKVFPLARVEVVYGSTEAEPIAFVTASDWLSEFPSQGYLVGRPVSETLLAIVPTETQLKSGEQVLQASLGTNQLGEILVCGRHVLNGYLNDVKATAENKLFCDNGFCWHKTGDTGYLDARGRLWLTGREKQRVFSDGRMVDVYPIESEAENLPGIARAILVQQSARKYPLMVLESENKNIPQASISLLEQLLIRTGFADARVLVHPSIPMDSRHHSKVDRKAILQWSKTHPKR</sequence>
<dbReference type="Pfam" id="PF00501">
    <property type="entry name" value="AMP-binding"/>
    <property type="match status" value="1"/>
</dbReference>
<keyword evidence="2" id="KW-0812">Transmembrane</keyword>
<dbReference type="GO" id="GO:0031956">
    <property type="term" value="F:medium-chain fatty acid-CoA ligase activity"/>
    <property type="evidence" value="ECO:0007669"/>
    <property type="project" value="TreeGrafter"/>
</dbReference>
<organism evidence="4 5">
    <name type="scientific">Pelagibaculum spongiae</name>
    <dbReference type="NCBI Taxonomy" id="2080658"/>
    <lineage>
        <taxon>Bacteria</taxon>
        <taxon>Pseudomonadati</taxon>
        <taxon>Pseudomonadota</taxon>
        <taxon>Gammaproteobacteria</taxon>
        <taxon>Oceanospirillales</taxon>
        <taxon>Pelagibaculum</taxon>
    </lineage>
</organism>
<evidence type="ECO:0000256" key="1">
    <source>
        <dbReference type="SAM" id="MobiDB-lite"/>
    </source>
</evidence>
<dbReference type="PANTHER" id="PTHR43201:SF32">
    <property type="entry name" value="2-SUCCINYLBENZOATE--COA LIGASE, CHLOROPLASTIC_PEROXISOMAL"/>
    <property type="match status" value="1"/>
</dbReference>
<dbReference type="AlphaFoldDB" id="A0A2V1H3A8"/>
<evidence type="ECO:0000259" key="3">
    <source>
        <dbReference type="Pfam" id="PF00501"/>
    </source>
</evidence>
<gene>
    <name evidence="4" type="ORF">DC094_05505</name>
</gene>
<feature type="region of interest" description="Disordered" evidence="1">
    <location>
        <begin position="1"/>
        <end position="72"/>
    </location>
</feature>
<reference evidence="4 5" key="1">
    <citation type="submission" date="2018-04" db="EMBL/GenBank/DDBJ databases">
        <title>Thalassorhabdus spongiae gen. nov., sp. nov., isolated from a marine sponge in South-West Iceland.</title>
        <authorList>
            <person name="Knobloch S."/>
            <person name="Daussin A."/>
            <person name="Johannsson R."/>
            <person name="Marteinsson V.T."/>
        </authorList>
    </citation>
    <scope>NUCLEOTIDE SEQUENCE [LARGE SCALE GENOMIC DNA]</scope>
    <source>
        <strain evidence="4 5">Hp12</strain>
    </source>
</reference>
<feature type="domain" description="AMP-dependent synthetase/ligase" evidence="3">
    <location>
        <begin position="87"/>
        <end position="451"/>
    </location>
</feature>
<dbReference type="Proteomes" id="UP000244906">
    <property type="component" value="Unassembled WGS sequence"/>
</dbReference>
<keyword evidence="2" id="KW-0472">Membrane</keyword>
<keyword evidence="5" id="KW-1185">Reference proteome</keyword>
<dbReference type="InterPro" id="IPR042099">
    <property type="entry name" value="ANL_N_sf"/>
</dbReference>
<dbReference type="SUPFAM" id="SSF56801">
    <property type="entry name" value="Acetyl-CoA synthetase-like"/>
    <property type="match status" value="1"/>
</dbReference>
<dbReference type="GO" id="GO:0006631">
    <property type="term" value="P:fatty acid metabolic process"/>
    <property type="evidence" value="ECO:0007669"/>
    <property type="project" value="TreeGrafter"/>
</dbReference>